<gene>
    <name evidence="2" type="ORF">HCR_06380</name>
</gene>
<evidence type="ECO:0000313" key="2">
    <source>
        <dbReference type="EMBL" id="BDY12326.1"/>
    </source>
</evidence>
<dbReference type="RefSeq" id="WP_286337529.1">
    <property type="nucleotide sequence ID" value="NZ_AP027370.1"/>
</dbReference>
<reference evidence="2 3" key="1">
    <citation type="submission" date="2023-03" db="EMBL/GenBank/DDBJ databases">
        <title>Description of Hydrogenimonas sp. ISO32.</title>
        <authorList>
            <person name="Mino S."/>
            <person name="Fukazawa S."/>
            <person name="Sawabe T."/>
        </authorList>
    </citation>
    <scope>NUCLEOTIDE SEQUENCE [LARGE SCALE GENOMIC DNA]</scope>
    <source>
        <strain evidence="2 3">ISO32</strain>
    </source>
</reference>
<sequence length="205" mass="23920">MQGYILNVKKAKNEDTIVSILTPEKLKTLYRFYGARHPIVTTGYKIDFEVEQDSLQFMPRLRNVIHLGFQWLKESERLQVWQHFIALLYEHLRDVELPGPFYFGLLEHYAAIWHLQNPKRSAVEAYLSILEHEGRLHDPDLCFACGRPLNDEISLIRSFLPAHPNCVIARSYPRTTIQTLMATQKTILLDDKEVEGLWLTLLEGM</sequence>
<name>A0ABN6WTK7_9BACT</name>
<protein>
    <submittedName>
        <fullName evidence="2">Recombination protein RecO</fullName>
    </submittedName>
</protein>
<proteinExistence type="predicted"/>
<dbReference type="InterPro" id="IPR022572">
    <property type="entry name" value="DNA_rep/recomb_RecO_N"/>
</dbReference>
<dbReference type="EMBL" id="AP027370">
    <property type="protein sequence ID" value="BDY12326.1"/>
    <property type="molecule type" value="Genomic_DNA"/>
</dbReference>
<evidence type="ECO:0000313" key="3">
    <source>
        <dbReference type="Proteomes" id="UP001321445"/>
    </source>
</evidence>
<evidence type="ECO:0000259" key="1">
    <source>
        <dbReference type="Pfam" id="PF13114"/>
    </source>
</evidence>
<dbReference type="NCBIfam" id="NF010483">
    <property type="entry name" value="PRK13908.1"/>
    <property type="match status" value="1"/>
</dbReference>
<feature type="domain" description="DNA replication/recombination mediator RecO N-terminal" evidence="1">
    <location>
        <begin position="1"/>
        <end position="71"/>
    </location>
</feature>
<keyword evidence="3" id="KW-1185">Reference proteome</keyword>
<dbReference type="Proteomes" id="UP001321445">
    <property type="component" value="Chromosome"/>
</dbReference>
<organism evidence="2 3">
    <name type="scientific">Hydrogenimonas cancrithermarum</name>
    <dbReference type="NCBI Taxonomy" id="2993563"/>
    <lineage>
        <taxon>Bacteria</taxon>
        <taxon>Pseudomonadati</taxon>
        <taxon>Campylobacterota</taxon>
        <taxon>Epsilonproteobacteria</taxon>
        <taxon>Campylobacterales</taxon>
        <taxon>Hydrogenimonadaceae</taxon>
        <taxon>Hydrogenimonas</taxon>
    </lineage>
</organism>
<accession>A0ABN6WTK7</accession>
<dbReference type="Pfam" id="PF13114">
    <property type="entry name" value="RecO_N_2"/>
    <property type="match status" value="1"/>
</dbReference>